<feature type="region of interest" description="Disordered" evidence="2">
    <location>
        <begin position="702"/>
        <end position="727"/>
    </location>
</feature>
<proteinExistence type="inferred from homology"/>
<dbReference type="InterPro" id="IPR016024">
    <property type="entry name" value="ARM-type_fold"/>
</dbReference>
<dbReference type="GO" id="GO:0001042">
    <property type="term" value="F:RNA polymerase I core binding"/>
    <property type="evidence" value="ECO:0007669"/>
    <property type="project" value="TreeGrafter"/>
</dbReference>
<gene>
    <name evidence="3" type="ORF">LITE_LOCUS4547</name>
</gene>
<comment type="caution">
    <text evidence="3">The sequence shown here is derived from an EMBL/GenBank/DDBJ whole genome shotgun (WGS) entry which is preliminary data.</text>
</comment>
<comment type="similarity">
    <text evidence="1">Belongs to the RRN3 family.</text>
</comment>
<evidence type="ECO:0008006" key="5">
    <source>
        <dbReference type="Google" id="ProtNLM"/>
    </source>
</evidence>
<protein>
    <recommendedName>
        <fullName evidence="5">RNA polymerase I-specific transcription initiation factor RRN3</fullName>
    </recommendedName>
</protein>
<dbReference type="InterPro" id="IPR007991">
    <property type="entry name" value="RNA_pol_I_trans_ini_fac_RRN3"/>
</dbReference>
<evidence type="ECO:0000256" key="1">
    <source>
        <dbReference type="ARBA" id="ARBA00010098"/>
    </source>
</evidence>
<dbReference type="Proteomes" id="UP001154282">
    <property type="component" value="Unassembled WGS sequence"/>
</dbReference>
<dbReference type="SUPFAM" id="SSF48371">
    <property type="entry name" value="ARM repeat"/>
    <property type="match status" value="1"/>
</dbReference>
<organism evidence="3 4">
    <name type="scientific">Linum tenue</name>
    <dbReference type="NCBI Taxonomy" id="586396"/>
    <lineage>
        <taxon>Eukaryota</taxon>
        <taxon>Viridiplantae</taxon>
        <taxon>Streptophyta</taxon>
        <taxon>Embryophyta</taxon>
        <taxon>Tracheophyta</taxon>
        <taxon>Spermatophyta</taxon>
        <taxon>Magnoliopsida</taxon>
        <taxon>eudicotyledons</taxon>
        <taxon>Gunneridae</taxon>
        <taxon>Pentapetalae</taxon>
        <taxon>rosids</taxon>
        <taxon>fabids</taxon>
        <taxon>Malpighiales</taxon>
        <taxon>Linaceae</taxon>
        <taxon>Linum</taxon>
    </lineage>
</organism>
<evidence type="ECO:0000313" key="4">
    <source>
        <dbReference type="Proteomes" id="UP001154282"/>
    </source>
</evidence>
<evidence type="ECO:0000313" key="3">
    <source>
        <dbReference type="EMBL" id="CAI0384837.1"/>
    </source>
</evidence>
<accession>A0AAV0HHZ4</accession>
<dbReference type="PANTHER" id="PTHR12790">
    <property type="entry name" value="TRANSCRIPTION INITIATION FACTOR IA RRN3"/>
    <property type="match status" value="1"/>
</dbReference>
<keyword evidence="4" id="KW-1185">Reference proteome</keyword>
<dbReference type="EMBL" id="CAMGYJ010000002">
    <property type="protein sequence ID" value="CAI0384837.1"/>
    <property type="molecule type" value="Genomic_DNA"/>
</dbReference>
<sequence length="727" mass="81993">SIALSFLLTSHAAAAITREAERKRRGRRRRRRSISSALLLLNPRLKSFPSRRLIGVPLLLTLGGFITRQVPLPLPSLAASRISFDLPSIGFNFRCVISLMGVEVATNYAKMEEDISLTDSQLVYSFRLALKSVSSGDTESYRRLVDVMNPSGRLAPDEAALLLTSTKALSGAVADIDDLHHEKLLKAIFNLSLWNFGPDVIDALLELIVSLAASNGKHVDSCLDMLVSNFTPPNKVLDMLKQPRGLEKKERVLPRVHAALKNISELVPMAASRLSSIVLEQMPWKSKRNVDQWSMKRQLIYVENMFKLESGAIREFVGANMLKDVMNVLRDLDVAIGWDDILHDDSSKGVFMIELEDENYADGDEDADADGKLPSTLSEKSLSKNLTAELLDSLMVQTFEHLESSVSNKRLSEVFDTLLSSFKDTVLNTYKSKFTQFVMFYACALDPEHCGTEFASELIDMFVGGHNPLTSRMSAVAYLASFLARGKFLPPAFVASYLGRLVDWCWQYCVMHDGDMNPKLHQVFYSGCQAMMYILCFRMRLMVEIPLLKSQLFCMPIDKIFKHKLDPLKVCLPSIVEEFLKQAKAARLFTSSKTFVFEDLLVSNLSRDFGGLERLDMFFPFDPCLLKNADSFIRPNYVYWKYVRTTYHEDIDDDDEEDGSDGEVEGAAEFDDDMEEVIISRSYGDNDLEMDEFDYAMNKMSITPRNNSSAGLRMPSRIRPSMSPESL</sequence>
<name>A0AAV0HHZ4_9ROSI</name>
<dbReference type="Pfam" id="PF05327">
    <property type="entry name" value="RRN3"/>
    <property type="match status" value="1"/>
</dbReference>
<dbReference type="GO" id="GO:0006361">
    <property type="term" value="P:transcription initiation at RNA polymerase I promoter"/>
    <property type="evidence" value="ECO:0007669"/>
    <property type="project" value="InterPro"/>
</dbReference>
<evidence type="ECO:0000256" key="2">
    <source>
        <dbReference type="SAM" id="MobiDB-lite"/>
    </source>
</evidence>
<dbReference type="AlphaFoldDB" id="A0AAV0HHZ4"/>
<feature type="non-terminal residue" evidence="3">
    <location>
        <position position="1"/>
    </location>
</feature>
<dbReference type="PANTHER" id="PTHR12790:SF0">
    <property type="entry name" value="RNA POLYMERASE I-SPECIFIC TRANSCRIPTION INITIATION FACTOR RRN3-RELATED"/>
    <property type="match status" value="1"/>
</dbReference>
<reference evidence="3" key="1">
    <citation type="submission" date="2022-08" db="EMBL/GenBank/DDBJ databases">
        <authorList>
            <person name="Gutierrez-Valencia J."/>
        </authorList>
    </citation>
    <scope>NUCLEOTIDE SEQUENCE</scope>
</reference>
<dbReference type="GO" id="GO:0001181">
    <property type="term" value="F:RNA polymerase I general transcription initiation factor activity"/>
    <property type="evidence" value="ECO:0007669"/>
    <property type="project" value="InterPro"/>
</dbReference>
<dbReference type="GO" id="GO:0005634">
    <property type="term" value="C:nucleus"/>
    <property type="evidence" value="ECO:0007669"/>
    <property type="project" value="TreeGrafter"/>
</dbReference>